<organism evidence="1 2">
    <name type="scientific">Trichomalopsis sarcophagae</name>
    <dbReference type="NCBI Taxonomy" id="543379"/>
    <lineage>
        <taxon>Eukaryota</taxon>
        <taxon>Metazoa</taxon>
        <taxon>Ecdysozoa</taxon>
        <taxon>Arthropoda</taxon>
        <taxon>Hexapoda</taxon>
        <taxon>Insecta</taxon>
        <taxon>Pterygota</taxon>
        <taxon>Neoptera</taxon>
        <taxon>Endopterygota</taxon>
        <taxon>Hymenoptera</taxon>
        <taxon>Apocrita</taxon>
        <taxon>Proctotrupomorpha</taxon>
        <taxon>Chalcidoidea</taxon>
        <taxon>Pteromalidae</taxon>
        <taxon>Pteromalinae</taxon>
        <taxon>Trichomalopsis</taxon>
    </lineage>
</organism>
<dbReference type="Proteomes" id="UP000215335">
    <property type="component" value="Unassembled WGS sequence"/>
</dbReference>
<accession>A0A232F691</accession>
<comment type="caution">
    <text evidence="1">The sequence shown here is derived from an EMBL/GenBank/DDBJ whole genome shotgun (WGS) entry which is preliminary data.</text>
</comment>
<dbReference type="AlphaFoldDB" id="A0A232F691"/>
<keyword evidence="2" id="KW-1185">Reference proteome</keyword>
<reference evidence="1 2" key="1">
    <citation type="journal article" date="2017" name="Curr. Biol.">
        <title>The Evolution of Venom by Co-option of Single-Copy Genes.</title>
        <authorList>
            <person name="Martinson E.O."/>
            <person name="Mrinalini"/>
            <person name="Kelkar Y.D."/>
            <person name="Chang C.H."/>
            <person name="Werren J.H."/>
        </authorList>
    </citation>
    <scope>NUCLEOTIDE SEQUENCE [LARGE SCALE GENOMIC DNA]</scope>
    <source>
        <strain evidence="1 2">Alberta</strain>
        <tissue evidence="1">Whole body</tissue>
    </source>
</reference>
<evidence type="ECO:0000313" key="2">
    <source>
        <dbReference type="Proteomes" id="UP000215335"/>
    </source>
</evidence>
<proteinExistence type="predicted"/>
<name>A0A232F691_9HYME</name>
<dbReference type="EMBL" id="NNAY01000816">
    <property type="protein sequence ID" value="OXU26354.1"/>
    <property type="molecule type" value="Genomic_DNA"/>
</dbReference>
<gene>
    <name evidence="1" type="ORF">TSAR_000651</name>
</gene>
<sequence length="25" mass="2967">MRRIFTTVKKLEKNQIFLKSIDAVS</sequence>
<protein>
    <submittedName>
        <fullName evidence="1">Uncharacterized protein</fullName>
    </submittedName>
</protein>
<evidence type="ECO:0000313" key="1">
    <source>
        <dbReference type="EMBL" id="OXU26354.1"/>
    </source>
</evidence>